<dbReference type="Gene3D" id="2.30.30.140">
    <property type="match status" value="1"/>
</dbReference>
<dbReference type="Gene3D" id="1.10.150.60">
    <property type="entry name" value="ARID DNA-binding domain"/>
    <property type="match status" value="1"/>
</dbReference>
<comment type="caution">
    <text evidence="8">The sequence shown here is derived from an EMBL/GenBank/DDBJ whole genome shotgun (WGS) entry which is preliminary data.</text>
</comment>
<feature type="compositionally biased region" description="Acidic residues" evidence="4">
    <location>
        <begin position="476"/>
        <end position="485"/>
    </location>
</feature>
<evidence type="ECO:0000259" key="5">
    <source>
        <dbReference type="PROSITE" id="PS50812"/>
    </source>
</evidence>
<evidence type="ECO:0000313" key="8">
    <source>
        <dbReference type="EMBL" id="KAJ7372168.1"/>
    </source>
</evidence>
<dbReference type="GO" id="GO:0008270">
    <property type="term" value="F:zinc ion binding"/>
    <property type="evidence" value="ECO:0007669"/>
    <property type="project" value="UniProtKB-KW"/>
</dbReference>
<feature type="domain" description="PWWP" evidence="5">
    <location>
        <begin position="101"/>
        <end position="167"/>
    </location>
</feature>
<evidence type="ECO:0000256" key="3">
    <source>
        <dbReference type="ARBA" id="ARBA00022833"/>
    </source>
</evidence>
<dbReference type="Pfam" id="PF07496">
    <property type="entry name" value="zf-CW"/>
    <property type="match status" value="1"/>
</dbReference>
<evidence type="ECO:0000256" key="1">
    <source>
        <dbReference type="ARBA" id="ARBA00022723"/>
    </source>
</evidence>
<dbReference type="PROSITE" id="PS51050">
    <property type="entry name" value="ZF_CW"/>
    <property type="match status" value="1"/>
</dbReference>
<evidence type="ECO:0000256" key="4">
    <source>
        <dbReference type="SAM" id="MobiDB-lite"/>
    </source>
</evidence>
<dbReference type="InterPro" id="IPR000313">
    <property type="entry name" value="PWWP_dom"/>
</dbReference>
<dbReference type="SMART" id="SM00501">
    <property type="entry name" value="BRIGHT"/>
    <property type="match status" value="1"/>
</dbReference>
<dbReference type="CDD" id="cd20146">
    <property type="entry name" value="PWWP_ZCWPW2"/>
    <property type="match status" value="1"/>
</dbReference>
<dbReference type="AlphaFoldDB" id="A0A9W9YYX8"/>
<dbReference type="Gene3D" id="3.30.40.100">
    <property type="match status" value="1"/>
</dbReference>
<keyword evidence="1" id="KW-0479">Metal-binding</keyword>
<dbReference type="SUPFAM" id="SSF63748">
    <property type="entry name" value="Tudor/PWWP/MBT"/>
    <property type="match status" value="1"/>
</dbReference>
<evidence type="ECO:0000313" key="9">
    <source>
        <dbReference type="Proteomes" id="UP001163046"/>
    </source>
</evidence>
<feature type="region of interest" description="Disordered" evidence="4">
    <location>
        <begin position="233"/>
        <end position="279"/>
    </location>
</feature>
<accession>A0A9W9YYX8</accession>
<keyword evidence="9" id="KW-1185">Reference proteome</keyword>
<feature type="compositionally biased region" description="Polar residues" evidence="4">
    <location>
        <begin position="242"/>
        <end position="260"/>
    </location>
</feature>
<feature type="compositionally biased region" description="Polar residues" evidence="4">
    <location>
        <begin position="461"/>
        <end position="471"/>
    </location>
</feature>
<protein>
    <submittedName>
        <fullName evidence="8">Zinc finger CW-type PWWP domain protein</fullName>
    </submittedName>
</protein>
<feature type="region of interest" description="Disordered" evidence="4">
    <location>
        <begin position="455"/>
        <end position="489"/>
    </location>
</feature>
<dbReference type="SMART" id="SM00293">
    <property type="entry name" value="PWWP"/>
    <property type="match status" value="1"/>
</dbReference>
<dbReference type="PANTHER" id="PTHR15999:SF6">
    <property type="entry name" value="ZINC FINGER CW-TYPE PWWP DOMAIN PROTEIN 2"/>
    <property type="match status" value="1"/>
</dbReference>
<dbReference type="InterPro" id="IPR011124">
    <property type="entry name" value="Znf_CW"/>
</dbReference>
<dbReference type="EMBL" id="MU826838">
    <property type="protein sequence ID" value="KAJ7372168.1"/>
    <property type="molecule type" value="Genomic_DNA"/>
</dbReference>
<dbReference type="GO" id="GO:0003677">
    <property type="term" value="F:DNA binding"/>
    <property type="evidence" value="ECO:0007669"/>
    <property type="project" value="InterPro"/>
</dbReference>
<proteinExistence type="predicted"/>
<reference evidence="8" key="1">
    <citation type="submission" date="2023-01" db="EMBL/GenBank/DDBJ databases">
        <title>Genome assembly of the deep-sea coral Lophelia pertusa.</title>
        <authorList>
            <person name="Herrera S."/>
            <person name="Cordes E."/>
        </authorList>
    </citation>
    <scope>NUCLEOTIDE SEQUENCE</scope>
    <source>
        <strain evidence="8">USNM1676648</strain>
        <tissue evidence="8">Polyp</tissue>
    </source>
</reference>
<feature type="region of interest" description="Disordered" evidence="4">
    <location>
        <begin position="385"/>
        <end position="428"/>
    </location>
</feature>
<name>A0A9W9YYX8_9CNID</name>
<dbReference type="SMART" id="SM01014">
    <property type="entry name" value="ARID"/>
    <property type="match status" value="1"/>
</dbReference>
<dbReference type="OrthoDB" id="757982at2759"/>
<dbReference type="InterPro" id="IPR042778">
    <property type="entry name" value="ZCWPW1/ZCWPW2"/>
</dbReference>
<dbReference type="Proteomes" id="UP001163046">
    <property type="component" value="Unassembled WGS sequence"/>
</dbReference>
<gene>
    <name evidence="8" type="primary">ZCWPW2</name>
    <name evidence="8" type="ORF">OS493_020597</name>
</gene>
<sequence>MPKRKRGLLKQPSYSPSRVSSGAAPVKQARDEDDTVCIWVQCENESCQKWRQISAEEARGVEDSAWYCWLNRDARYNNCSAVEQKAKKPKYMKFIYSLLPLGEVVMAKMSGYPTWPGLLTRDPTCGEYYDAPLDKENEITHYHVEFFGQPRSRAWLVPARVHPLRSMNEDTEKAPQFRKIQGRQLIELKKSYEYALKEAQSSLNRTSEQRLEACHFKYFDDEDKPEAPVAWTERTPVERVQESATIPTRGNTDTPLNSPTIPVMTSKHRDHDTGRSVSQPDWKENEFLEYLHSFSLERGVTVPKEPVWRGKRISLFRFYNLVLRHGGFENVCQCKLWNKLYNELLESNVIYGGTSTAARVFYQKYLMPFEHHLRSQKRIDIQFIQDDVSRRPAKRPGRKPSNKRKSTSSSSITDEGEQTVPETDNEVFEESVDLRKDIDRSTDVHHAFQSCALQNRGADQVPSSNPDSPHQSFDDCSLDSDDDESTSSTCDVAEQELQQLERLLLSLEPSLYPQTEGDGLAKNRIQQETKSFPRTEHVHINEMPEEVDVIKTLDEIARLEGAIANLNALVSLDMEQL</sequence>
<keyword evidence="2" id="KW-0863">Zinc-finger</keyword>
<dbReference type="PROSITE" id="PS50812">
    <property type="entry name" value="PWWP"/>
    <property type="match status" value="1"/>
</dbReference>
<dbReference type="GO" id="GO:0005634">
    <property type="term" value="C:nucleus"/>
    <property type="evidence" value="ECO:0007669"/>
    <property type="project" value="TreeGrafter"/>
</dbReference>
<feature type="compositionally biased region" description="Basic residues" evidence="4">
    <location>
        <begin position="391"/>
        <end position="406"/>
    </location>
</feature>
<feature type="domain" description="CW-type" evidence="7">
    <location>
        <begin position="33"/>
        <end position="87"/>
    </location>
</feature>
<dbReference type="Pfam" id="PF01388">
    <property type="entry name" value="ARID"/>
    <property type="match status" value="1"/>
</dbReference>
<dbReference type="Pfam" id="PF00855">
    <property type="entry name" value="PWWP"/>
    <property type="match status" value="1"/>
</dbReference>
<dbReference type="SUPFAM" id="SSF46774">
    <property type="entry name" value="ARID-like"/>
    <property type="match status" value="1"/>
</dbReference>
<keyword evidence="3" id="KW-0862">Zinc</keyword>
<feature type="domain" description="ARID" evidence="6">
    <location>
        <begin position="281"/>
        <end position="374"/>
    </location>
</feature>
<evidence type="ECO:0000259" key="6">
    <source>
        <dbReference type="PROSITE" id="PS51011"/>
    </source>
</evidence>
<evidence type="ECO:0000256" key="2">
    <source>
        <dbReference type="ARBA" id="ARBA00022771"/>
    </source>
</evidence>
<dbReference type="PROSITE" id="PS51011">
    <property type="entry name" value="ARID"/>
    <property type="match status" value="1"/>
</dbReference>
<dbReference type="InterPro" id="IPR036431">
    <property type="entry name" value="ARID_dom_sf"/>
</dbReference>
<evidence type="ECO:0000259" key="7">
    <source>
        <dbReference type="PROSITE" id="PS51050"/>
    </source>
</evidence>
<feature type="region of interest" description="Disordered" evidence="4">
    <location>
        <begin position="1"/>
        <end position="29"/>
    </location>
</feature>
<dbReference type="InterPro" id="IPR001606">
    <property type="entry name" value="ARID_dom"/>
</dbReference>
<dbReference type="PANTHER" id="PTHR15999">
    <property type="entry name" value="ZINC FINGER CW-TYPE PWWP DOMAIN PROTEIN 1"/>
    <property type="match status" value="1"/>
</dbReference>
<dbReference type="CDD" id="cd16100">
    <property type="entry name" value="ARID"/>
    <property type="match status" value="1"/>
</dbReference>
<organism evidence="8 9">
    <name type="scientific">Desmophyllum pertusum</name>
    <dbReference type="NCBI Taxonomy" id="174260"/>
    <lineage>
        <taxon>Eukaryota</taxon>
        <taxon>Metazoa</taxon>
        <taxon>Cnidaria</taxon>
        <taxon>Anthozoa</taxon>
        <taxon>Hexacorallia</taxon>
        <taxon>Scleractinia</taxon>
        <taxon>Caryophylliina</taxon>
        <taxon>Caryophylliidae</taxon>
        <taxon>Desmophyllum</taxon>
    </lineage>
</organism>